<dbReference type="PRINTS" id="PR00038">
    <property type="entry name" value="HTHLUXR"/>
</dbReference>
<dbReference type="CDD" id="cd06170">
    <property type="entry name" value="LuxR_C_like"/>
    <property type="match status" value="1"/>
</dbReference>
<gene>
    <name evidence="7" type="ORF">QC818_12080</name>
</gene>
<feature type="domain" description="HTH luxR-type" evidence="5">
    <location>
        <begin position="138"/>
        <end position="203"/>
    </location>
</feature>
<dbReference type="Pfam" id="PF00196">
    <property type="entry name" value="GerE"/>
    <property type="match status" value="1"/>
</dbReference>
<dbReference type="InterPro" id="IPR000792">
    <property type="entry name" value="Tscrpt_reg_LuxR_C"/>
</dbReference>
<dbReference type="PROSITE" id="PS50110">
    <property type="entry name" value="RESPONSE_REGULATORY"/>
    <property type="match status" value="1"/>
</dbReference>
<dbReference type="SUPFAM" id="SSF52172">
    <property type="entry name" value="CheY-like"/>
    <property type="match status" value="1"/>
</dbReference>
<evidence type="ECO:0000256" key="4">
    <source>
        <dbReference type="PROSITE-ProRule" id="PRU00169"/>
    </source>
</evidence>
<dbReference type="SUPFAM" id="SSF46894">
    <property type="entry name" value="C-terminal effector domain of the bipartite response regulators"/>
    <property type="match status" value="1"/>
</dbReference>
<evidence type="ECO:0000256" key="3">
    <source>
        <dbReference type="ARBA" id="ARBA00023163"/>
    </source>
</evidence>
<keyword evidence="1" id="KW-0805">Transcription regulation</keyword>
<feature type="domain" description="Response regulatory" evidence="6">
    <location>
        <begin position="10"/>
        <end position="122"/>
    </location>
</feature>
<dbReference type="InterPro" id="IPR016032">
    <property type="entry name" value="Sig_transdc_resp-reg_C-effctor"/>
</dbReference>
<dbReference type="Pfam" id="PF00072">
    <property type="entry name" value="Response_reg"/>
    <property type="match status" value="1"/>
</dbReference>
<evidence type="ECO:0000313" key="7">
    <source>
        <dbReference type="EMBL" id="MDR5867530.1"/>
    </source>
</evidence>
<dbReference type="EMBL" id="JARWAK010000010">
    <property type="protein sequence ID" value="MDR5867530.1"/>
    <property type="molecule type" value="Genomic_DNA"/>
</dbReference>
<feature type="modified residue" description="4-aspartylphosphate" evidence="4">
    <location>
        <position position="57"/>
    </location>
</feature>
<keyword evidence="8" id="KW-1185">Reference proteome</keyword>
<dbReference type="SMART" id="SM00421">
    <property type="entry name" value="HTH_LUXR"/>
    <property type="match status" value="1"/>
</dbReference>
<evidence type="ECO:0000313" key="8">
    <source>
        <dbReference type="Proteomes" id="UP001264519"/>
    </source>
</evidence>
<dbReference type="InterPro" id="IPR001789">
    <property type="entry name" value="Sig_transdc_resp-reg_receiver"/>
</dbReference>
<comment type="caution">
    <text evidence="7">The sequence shown here is derived from an EMBL/GenBank/DDBJ whole genome shotgun (WGS) entry which is preliminary data.</text>
</comment>
<name>A0ABU1G3P8_9GAMM</name>
<dbReference type="Gene3D" id="1.10.10.10">
    <property type="entry name" value="Winged helix-like DNA-binding domain superfamily/Winged helix DNA-binding domain"/>
    <property type="match status" value="1"/>
</dbReference>
<keyword evidence="4" id="KW-0597">Phosphoprotein</keyword>
<evidence type="ECO:0000256" key="2">
    <source>
        <dbReference type="ARBA" id="ARBA00023125"/>
    </source>
</evidence>
<evidence type="ECO:0000256" key="1">
    <source>
        <dbReference type="ARBA" id="ARBA00023015"/>
    </source>
</evidence>
<dbReference type="SMART" id="SM00448">
    <property type="entry name" value="REC"/>
    <property type="match status" value="1"/>
</dbReference>
<reference evidence="7 8" key="1">
    <citation type="submission" date="2023-04" db="EMBL/GenBank/DDBJ databases">
        <title>A long-awaited taxogenomic arrangement of the family Halomonadaceae.</title>
        <authorList>
            <person name="De La Haba R."/>
            <person name="Chuvochina M."/>
            <person name="Wittouck S."/>
            <person name="Arahal D.R."/>
            <person name="Sanchez-Porro C."/>
            <person name="Hugenholtz P."/>
            <person name="Ventosa A."/>
        </authorList>
    </citation>
    <scope>NUCLEOTIDE SEQUENCE [LARGE SCALE GENOMIC DNA]</scope>
    <source>
        <strain evidence="7 8">DSM 23530</strain>
    </source>
</reference>
<protein>
    <submittedName>
        <fullName evidence="7">Response regulator</fullName>
    </submittedName>
</protein>
<evidence type="ECO:0000259" key="6">
    <source>
        <dbReference type="PROSITE" id="PS50110"/>
    </source>
</evidence>
<dbReference type="InterPro" id="IPR011006">
    <property type="entry name" value="CheY-like_superfamily"/>
</dbReference>
<dbReference type="CDD" id="cd17537">
    <property type="entry name" value="REC_FixJ"/>
    <property type="match status" value="1"/>
</dbReference>
<evidence type="ECO:0000259" key="5">
    <source>
        <dbReference type="PROSITE" id="PS50043"/>
    </source>
</evidence>
<proteinExistence type="predicted"/>
<dbReference type="PANTHER" id="PTHR44688:SF16">
    <property type="entry name" value="DNA-BINDING TRANSCRIPTIONAL ACTIVATOR DEVR_DOSR"/>
    <property type="match status" value="1"/>
</dbReference>
<dbReference type="Proteomes" id="UP001264519">
    <property type="component" value="Unassembled WGS sequence"/>
</dbReference>
<sequence>MPEPARPASRIAVVDDNAALRESLIWLLESVGLTPLPYADGEAFLADDAAPEVILLDVRMPGLSGLQVQRRLVERGDQTPLIFMTGHGDVPMAVTALQAGAFDFVEKPFNHQQLIDLVQRALAEHRQRRARGARLAALRDRFEALRPKEQAILVGVAEGLTSRQVAARLEISAKTVEIYRLRAMKALGAANLAELVRMITALGLVPPLPEA</sequence>
<keyword evidence="3" id="KW-0804">Transcription</keyword>
<dbReference type="PROSITE" id="PS50043">
    <property type="entry name" value="HTH_LUXR_2"/>
    <property type="match status" value="1"/>
</dbReference>
<dbReference type="Gene3D" id="3.40.50.2300">
    <property type="match status" value="1"/>
</dbReference>
<dbReference type="InterPro" id="IPR036388">
    <property type="entry name" value="WH-like_DNA-bd_sf"/>
</dbReference>
<dbReference type="RefSeq" id="WP_309653123.1">
    <property type="nucleotide sequence ID" value="NZ_JARWAK010000010.1"/>
</dbReference>
<organism evidence="7 8">
    <name type="scientific">Halomonas koreensis</name>
    <dbReference type="NCBI Taxonomy" id="245385"/>
    <lineage>
        <taxon>Bacteria</taxon>
        <taxon>Pseudomonadati</taxon>
        <taxon>Pseudomonadota</taxon>
        <taxon>Gammaproteobacteria</taxon>
        <taxon>Oceanospirillales</taxon>
        <taxon>Halomonadaceae</taxon>
        <taxon>Halomonas</taxon>
    </lineage>
</organism>
<keyword evidence="2" id="KW-0238">DNA-binding</keyword>
<dbReference type="PANTHER" id="PTHR44688">
    <property type="entry name" value="DNA-BINDING TRANSCRIPTIONAL ACTIVATOR DEVR_DOSR"/>
    <property type="match status" value="1"/>
</dbReference>
<accession>A0ABU1G3P8</accession>